<evidence type="ECO:0000313" key="3">
    <source>
        <dbReference type="Proteomes" id="UP000460318"/>
    </source>
</evidence>
<dbReference type="CDD" id="cd16148">
    <property type="entry name" value="sulfatase_like"/>
    <property type="match status" value="1"/>
</dbReference>
<accession>A0A7X3IJ93</accession>
<dbReference type="GO" id="GO:0016787">
    <property type="term" value="F:hydrolase activity"/>
    <property type="evidence" value="ECO:0007669"/>
    <property type="project" value="UniProtKB-KW"/>
</dbReference>
<dbReference type="GO" id="GO:0016740">
    <property type="term" value="F:transferase activity"/>
    <property type="evidence" value="ECO:0007669"/>
    <property type="project" value="UniProtKB-KW"/>
</dbReference>
<feature type="domain" description="Sulfatase N-terminal" evidence="1">
    <location>
        <begin position="4"/>
        <end position="328"/>
    </location>
</feature>
<comment type="caution">
    <text evidence="2">The sequence shown here is derived from an EMBL/GenBank/DDBJ whole genome shotgun (WGS) entry which is preliminary data.</text>
</comment>
<evidence type="ECO:0000313" key="2">
    <source>
        <dbReference type="EMBL" id="MWV44456.1"/>
    </source>
</evidence>
<gene>
    <name evidence="2" type="ORF">GRF59_12550</name>
</gene>
<sequence>MRMIYLDIDSLRPDHMSCYGYHRQTTPNLDRIAAEGMRFDSCYTVSSPCVPSRASFMSGRFGVNHGALTHWGPGCDFQYPEGDGHSERIPFFTRYLRKAGMKTVTFSTFGDRHHAWWYFAGWSEVHTHTLKEGNENADEVNAAVIPWLKAHGKEDNYFLHIQYWDPHSFYTYPKRYMEQWQDSPVAVFPDESQIAAQQPNTFPRSASFLHWGDNYPETMPGAIRSRADFKHLIDGYDGAVSYMDSFVGELLDTLRELGIEDEVCIVVSADHAESMGEQGIYVEHPCATEAVHHIPLIIKAPGMAKAGGTYDGFLYNVDAIATITDMAGLPVPSGWDGKSYLQALKGEDMSGRDYLVMEHALYTCQRSVRDHKWFFLRTYHQGLYDFEEVILYDMEQDPHQTRNVAGEHPEVVNLMEQRIAAWLQEQMNKPGYKADPMQKVIETGPYKYLTEDDWVNRLRSKGYEEAAGKLLSRRADEGMKPAYEF</sequence>
<dbReference type="SUPFAM" id="SSF53649">
    <property type="entry name" value="Alkaline phosphatase-like"/>
    <property type="match status" value="1"/>
</dbReference>
<evidence type="ECO:0000259" key="1">
    <source>
        <dbReference type="Pfam" id="PF00884"/>
    </source>
</evidence>
<keyword evidence="2" id="KW-0808">Transferase</keyword>
<dbReference type="InterPro" id="IPR017850">
    <property type="entry name" value="Alkaline_phosphatase_core_sf"/>
</dbReference>
<protein>
    <submittedName>
        <fullName evidence="2">Sulfatase-like hydrolase/transferase</fullName>
    </submittedName>
</protein>
<reference evidence="2 3" key="1">
    <citation type="submission" date="2019-12" db="EMBL/GenBank/DDBJ databases">
        <title>Paenibacillus sp. nov., an endophytic bacterium isolated from the stem of Dendrobium.</title>
        <authorList>
            <person name="Zhao R."/>
        </authorList>
    </citation>
    <scope>NUCLEOTIDE SEQUENCE [LARGE SCALE GENOMIC DNA]</scope>
    <source>
        <strain evidence="2 3">HJL G12</strain>
    </source>
</reference>
<keyword evidence="2" id="KW-0378">Hydrolase</keyword>
<dbReference type="InterPro" id="IPR000917">
    <property type="entry name" value="Sulfatase_N"/>
</dbReference>
<dbReference type="EMBL" id="WUBI01000001">
    <property type="protein sequence ID" value="MWV44456.1"/>
    <property type="molecule type" value="Genomic_DNA"/>
</dbReference>
<dbReference type="RefSeq" id="WP_160497869.1">
    <property type="nucleotide sequence ID" value="NZ_WUBI01000001.1"/>
</dbReference>
<keyword evidence="3" id="KW-1185">Reference proteome</keyword>
<dbReference type="AlphaFoldDB" id="A0A7X3IJ93"/>
<dbReference type="InterPro" id="IPR052701">
    <property type="entry name" value="GAG_Ulvan_Degrading_Sulfatases"/>
</dbReference>
<proteinExistence type="predicted"/>
<organism evidence="2 3">
    <name type="scientific">Paenibacillus dendrobii</name>
    <dbReference type="NCBI Taxonomy" id="2691084"/>
    <lineage>
        <taxon>Bacteria</taxon>
        <taxon>Bacillati</taxon>
        <taxon>Bacillota</taxon>
        <taxon>Bacilli</taxon>
        <taxon>Bacillales</taxon>
        <taxon>Paenibacillaceae</taxon>
        <taxon>Paenibacillus</taxon>
    </lineage>
</organism>
<dbReference type="Gene3D" id="3.40.720.10">
    <property type="entry name" value="Alkaline Phosphatase, subunit A"/>
    <property type="match status" value="1"/>
</dbReference>
<dbReference type="Proteomes" id="UP000460318">
    <property type="component" value="Unassembled WGS sequence"/>
</dbReference>
<dbReference type="PANTHER" id="PTHR43751:SF3">
    <property type="entry name" value="SULFATASE N-TERMINAL DOMAIN-CONTAINING PROTEIN"/>
    <property type="match status" value="1"/>
</dbReference>
<dbReference type="PANTHER" id="PTHR43751">
    <property type="entry name" value="SULFATASE"/>
    <property type="match status" value="1"/>
</dbReference>
<dbReference type="Pfam" id="PF00884">
    <property type="entry name" value="Sulfatase"/>
    <property type="match status" value="1"/>
</dbReference>
<name>A0A7X3IJ93_9BACL</name>